<dbReference type="WBParaSite" id="SMRG1_91560.2">
    <property type="protein sequence ID" value="SMRG1_91560.2"/>
    <property type="gene ID" value="SMRG1_91560"/>
</dbReference>
<dbReference type="InterPro" id="IPR040676">
    <property type="entry name" value="DUF5641"/>
</dbReference>
<dbReference type="Pfam" id="PF05380">
    <property type="entry name" value="Peptidase_A17"/>
    <property type="match status" value="1"/>
</dbReference>
<dbReference type="WBParaSite" id="SMRG1_91560.7">
    <property type="protein sequence ID" value="SMRG1_91560.7"/>
    <property type="gene ID" value="SMRG1_91560"/>
</dbReference>
<dbReference type="SUPFAM" id="SSF56672">
    <property type="entry name" value="DNA/RNA polymerases"/>
    <property type="match status" value="1"/>
</dbReference>
<dbReference type="WBParaSite" id="SMRG1_91560.4">
    <property type="protein sequence ID" value="SMRG1_91560.4"/>
    <property type="gene ID" value="SMRG1_91560"/>
</dbReference>
<protein>
    <recommendedName>
        <fullName evidence="2">Integrase catalytic domain-containing protein</fullName>
    </recommendedName>
</protein>
<feature type="compositionally biased region" description="Polar residues" evidence="1">
    <location>
        <begin position="24"/>
        <end position="33"/>
    </location>
</feature>
<dbReference type="Gene3D" id="1.10.340.70">
    <property type="match status" value="1"/>
</dbReference>
<dbReference type="InterPro" id="IPR036397">
    <property type="entry name" value="RNaseH_sf"/>
</dbReference>
<feature type="region of interest" description="Disordered" evidence="1">
    <location>
        <begin position="1"/>
        <end position="37"/>
    </location>
</feature>
<evidence type="ECO:0000313" key="4">
    <source>
        <dbReference type="WBParaSite" id="SMRG1_91560.1"/>
    </source>
</evidence>
<proteinExistence type="predicted"/>
<dbReference type="InterPro" id="IPR041588">
    <property type="entry name" value="Integrase_H2C2"/>
</dbReference>
<dbReference type="InterPro" id="IPR001584">
    <property type="entry name" value="Integrase_cat-core"/>
</dbReference>
<reference evidence="4 5" key="1">
    <citation type="submission" date="2023-11" db="UniProtKB">
        <authorList>
            <consortium name="WormBaseParasite"/>
        </authorList>
    </citation>
    <scope>IDENTIFICATION</scope>
</reference>
<evidence type="ECO:0000313" key="5">
    <source>
        <dbReference type="WBParaSite" id="SMRG1_91560.2"/>
    </source>
</evidence>
<evidence type="ECO:0000313" key="6">
    <source>
        <dbReference type="WBParaSite" id="SMRG1_91560.3"/>
    </source>
</evidence>
<dbReference type="InterPro" id="IPR005312">
    <property type="entry name" value="DUF1759"/>
</dbReference>
<dbReference type="Gene3D" id="3.30.420.10">
    <property type="entry name" value="Ribonuclease H-like superfamily/Ribonuclease H"/>
    <property type="match status" value="1"/>
</dbReference>
<evidence type="ECO:0000256" key="1">
    <source>
        <dbReference type="SAM" id="MobiDB-lite"/>
    </source>
</evidence>
<dbReference type="GO" id="GO:0003676">
    <property type="term" value="F:nucleic acid binding"/>
    <property type="evidence" value="ECO:0007669"/>
    <property type="project" value="InterPro"/>
</dbReference>
<dbReference type="GO" id="GO:0015074">
    <property type="term" value="P:DNA integration"/>
    <property type="evidence" value="ECO:0007669"/>
    <property type="project" value="InterPro"/>
</dbReference>
<evidence type="ECO:0000259" key="2">
    <source>
        <dbReference type="PROSITE" id="PS50994"/>
    </source>
</evidence>
<feature type="compositionally biased region" description="Basic and acidic residues" evidence="1">
    <location>
        <begin position="14"/>
        <end position="23"/>
    </location>
</feature>
<accession>A0AA85AMV7</accession>
<dbReference type="Proteomes" id="UP000050790">
    <property type="component" value="Unassembled WGS sequence"/>
</dbReference>
<feature type="compositionally biased region" description="Basic residues" evidence="1">
    <location>
        <begin position="1"/>
        <end position="10"/>
    </location>
</feature>
<evidence type="ECO:0000313" key="3">
    <source>
        <dbReference type="Proteomes" id="UP000050790"/>
    </source>
</evidence>
<feature type="domain" description="Integrase catalytic" evidence="2">
    <location>
        <begin position="1109"/>
        <end position="1305"/>
    </location>
</feature>
<name>A0AA85AMV7_9TREM</name>
<sequence length="1418" mass="161766">MPNNRRRKLSPRLVDVKRDEQKDGSPQSKQVPSDASMCHGSYSNRDDCNYSESSCDIMSDGIENLNLDVKQAKDVRPSAFFIGPELPKVELSYFDGQPRGYWKFLREFETYVESRVKDDGQRLLYLIHYCKGKAKTAIEGCVMLEASFGYKKAKEILKRLFGQAHVIARETLEDLFKTTNVDYSDPEQLTNLAIRMENCSMVLKQMKYTADLNSLITLERIVGLLPQVMQAQWADWVDELTEDNREPTFDELTQFIASRARVANSRFGRLANRPRKGHNVKTNCHLQLEQANNSKEKAKCSVCSLDHAIYKCPKFLALTVQERWSHAKVNGICFVCLRQGHKVSECKLAKRCNVEGCERKHHSLLHSESEKPGTSSCCGYTKSLISQVCLGMIPVRLKSRKAEIVGYALLDNGSDVTLIKSNCLRYLGLNEDQASVVVETVGGNRTMKVTSAPFEVYSLDRSEHVTIEGALIVARIPGHKPTKSAMNNLVKWPHLSDVPIDSLDSEEVLLLIGCDIPEAHWVLDQRLGGRKSPYAVKTLLGWTVFGPALCSEYRKRVVNHTSKLQTLENKIRKPYDVEFSDVYSNDKSLSVDDKTAIRIVEGGTRFVNGHFGVPIPWKVHPNMGGGNYEVANSRLQSLKRRLLKDDILYIKYTNGIERLPTMKGILFIVSSLFDPLGLIAPVCLTAKLLLQKLCKSQIGWDQPLNEPYISAWLSWVNFMRQIGHVTIARGIKRRIDEPDAKVELHLFSDASEVGYGAVAYARVSYLKEPPYCILLYSKSRVAPIRQVTIPRLEMAAAVLSVRLSEVLRRSLPNFFCKVNFHTDSMIVLYYIKNVENRYSTYIANRLAVVHQYTKVEQWNYVKSSHNPADWTSRGIQKMTDLESWFKCPTLLHGEFCTTITDCPEPTPDDIEFRKTAVVNLGSVKHNMSPILSYYSEWLKLVRAVAWLRRFIEFLMVLRSPSHEGSVHLGCLKVKELDIAKRKILLMVQKEVYGEIFSGFKNDSKVVSHNDLKGLSPIMLDGLLCVGGRLSYSDFSNAFKHPIILPSRHLVTEMIIRHYHKEQGHTGTSQVLATIRKSYWIIKGTSTVKRVIGKCVICRRYTMVTGQQLMAPLPACRVQQGWYSFSAVGVDYFGPLFVKRGRSLEKRYGCIFTCLQTRAVHIELTHSLNTDSFIMALLRFIGRRGKPAEIYSDNGSNFVGAVSELRRFVQQLNQQKIDKELSARQIQWHFNPPSASHRGEVWERMIRSIRRLLLLITREQTLTDETLNTYLIEIERILNDRPLTPVVQDANDKLALSPNSLLLLRECDGIVEEGSIRDKYDKRWKQVNHLANVFWKRWLREYLPSLQKRQKWLVEHRNFQKGDVVIVASDISTRGKWPLGVVEDCEIDDDGRVRTVVVRTNGGLVRRDIRRLCLLEGSN</sequence>
<dbReference type="PANTHER" id="PTHR47331">
    <property type="entry name" value="PHD-TYPE DOMAIN-CONTAINING PROTEIN"/>
    <property type="match status" value="1"/>
</dbReference>
<dbReference type="WBParaSite" id="SMRG1_91560.6">
    <property type="protein sequence ID" value="SMRG1_91560.6"/>
    <property type="gene ID" value="SMRG1_91560"/>
</dbReference>
<dbReference type="WBParaSite" id="SMRG1_91560.5">
    <property type="protein sequence ID" value="SMRG1_91560.5"/>
    <property type="gene ID" value="SMRG1_91560"/>
</dbReference>
<dbReference type="Pfam" id="PF18701">
    <property type="entry name" value="DUF5641"/>
    <property type="match status" value="1"/>
</dbReference>
<dbReference type="InterPro" id="IPR008042">
    <property type="entry name" value="Retrotrans_Pao"/>
</dbReference>
<dbReference type="WBParaSite" id="SMRG1_91560.3">
    <property type="protein sequence ID" value="SMRG1_91560.3"/>
    <property type="gene ID" value="SMRG1_91560"/>
</dbReference>
<dbReference type="PROSITE" id="PS50994">
    <property type="entry name" value="INTEGRASE"/>
    <property type="match status" value="1"/>
</dbReference>
<dbReference type="WBParaSite" id="SMRG1_91570.1">
    <property type="protein sequence ID" value="SMRG1_91570.1"/>
    <property type="gene ID" value="SMRG1_91570"/>
</dbReference>
<dbReference type="InterPro" id="IPR012337">
    <property type="entry name" value="RNaseH-like_sf"/>
</dbReference>
<dbReference type="InterPro" id="IPR043502">
    <property type="entry name" value="DNA/RNA_pol_sf"/>
</dbReference>
<dbReference type="WBParaSite" id="SMRG1_91560.1">
    <property type="protein sequence ID" value="SMRG1_91560.1"/>
    <property type="gene ID" value="SMRG1_91560"/>
</dbReference>
<dbReference type="SUPFAM" id="SSF53098">
    <property type="entry name" value="Ribonuclease H-like"/>
    <property type="match status" value="1"/>
</dbReference>
<dbReference type="Pfam" id="PF03564">
    <property type="entry name" value="DUF1759"/>
    <property type="match status" value="1"/>
</dbReference>
<organism evidence="3 6">
    <name type="scientific">Schistosoma margrebowiei</name>
    <dbReference type="NCBI Taxonomy" id="48269"/>
    <lineage>
        <taxon>Eukaryota</taxon>
        <taxon>Metazoa</taxon>
        <taxon>Spiralia</taxon>
        <taxon>Lophotrochozoa</taxon>
        <taxon>Platyhelminthes</taxon>
        <taxon>Trematoda</taxon>
        <taxon>Digenea</taxon>
        <taxon>Strigeidida</taxon>
        <taxon>Schistosomatoidea</taxon>
        <taxon>Schistosomatidae</taxon>
        <taxon>Schistosoma</taxon>
    </lineage>
</organism>
<dbReference type="Pfam" id="PF17921">
    <property type="entry name" value="Integrase_H2C2"/>
    <property type="match status" value="1"/>
</dbReference>